<gene>
    <name evidence="2" type="ORF">CTEN210_18462</name>
</gene>
<evidence type="ECO:0000256" key="1">
    <source>
        <dbReference type="SAM" id="MobiDB-lite"/>
    </source>
</evidence>
<dbReference type="EMBL" id="BLLK01000075">
    <property type="protein sequence ID" value="GFH61986.1"/>
    <property type="molecule type" value="Genomic_DNA"/>
</dbReference>
<feature type="compositionally biased region" description="Basic and acidic residues" evidence="1">
    <location>
        <begin position="232"/>
        <end position="245"/>
    </location>
</feature>
<evidence type="ECO:0000313" key="3">
    <source>
        <dbReference type="Proteomes" id="UP001054902"/>
    </source>
</evidence>
<reference evidence="2 3" key="1">
    <citation type="journal article" date="2021" name="Sci. Rep.">
        <title>The genome of the diatom Chaetoceros tenuissimus carries an ancient integrated fragment of an extant virus.</title>
        <authorList>
            <person name="Hongo Y."/>
            <person name="Kimura K."/>
            <person name="Takaki Y."/>
            <person name="Yoshida Y."/>
            <person name="Baba S."/>
            <person name="Kobayashi G."/>
            <person name="Nagasaki K."/>
            <person name="Hano T."/>
            <person name="Tomaru Y."/>
        </authorList>
    </citation>
    <scope>NUCLEOTIDE SEQUENCE [LARGE SCALE GENOMIC DNA]</scope>
    <source>
        <strain evidence="2 3">NIES-3715</strain>
    </source>
</reference>
<accession>A0AAD3DET0</accession>
<name>A0AAD3DET0_9STRA</name>
<proteinExistence type="predicted"/>
<comment type="caution">
    <text evidence="2">The sequence shown here is derived from an EMBL/GenBank/DDBJ whole genome shotgun (WGS) entry which is preliminary data.</text>
</comment>
<feature type="region of interest" description="Disordered" evidence="1">
    <location>
        <begin position="223"/>
        <end position="245"/>
    </location>
</feature>
<organism evidence="2 3">
    <name type="scientific">Chaetoceros tenuissimus</name>
    <dbReference type="NCBI Taxonomy" id="426638"/>
    <lineage>
        <taxon>Eukaryota</taxon>
        <taxon>Sar</taxon>
        <taxon>Stramenopiles</taxon>
        <taxon>Ochrophyta</taxon>
        <taxon>Bacillariophyta</taxon>
        <taxon>Coscinodiscophyceae</taxon>
        <taxon>Chaetocerotophycidae</taxon>
        <taxon>Chaetocerotales</taxon>
        <taxon>Chaetocerotaceae</taxon>
        <taxon>Chaetoceros</taxon>
    </lineage>
</organism>
<evidence type="ECO:0000313" key="2">
    <source>
        <dbReference type="EMBL" id="GFH61986.1"/>
    </source>
</evidence>
<dbReference type="AlphaFoldDB" id="A0AAD3DET0"/>
<keyword evidence="3" id="KW-1185">Reference proteome</keyword>
<dbReference type="Proteomes" id="UP001054902">
    <property type="component" value="Unassembled WGS sequence"/>
</dbReference>
<dbReference type="Gene3D" id="3.30.160.20">
    <property type="match status" value="1"/>
</dbReference>
<sequence length="245" mass="28053">MKKGFLNQNLKDGLGDERSEYSLKVDKMRKSDGFALGSGWDKFDPSKYKGGTGRFTKPKIFKQDTPKYHLSFENPKNALSLWYGQRYKDQKFHMNECFVTWPDENSPSHAKKFTSVFKCPITLEKFMSGKWKNPKQYSTTMEKSDDPGVSVEVVWFSKKKDAEHAAAAKALDCLSFREDGKCYTLCEDAPYQVHERSLILPLSAPRDEIFSDVVMTEAAANVTEDEDMEDDLQSRADYRATRKSA</sequence>
<protein>
    <submittedName>
        <fullName evidence="2">Uncharacterized protein</fullName>
    </submittedName>
</protein>